<comment type="caution">
    <text evidence="8">Lacks conserved residue(s) required for the propagation of feature annotation.</text>
</comment>
<dbReference type="PROSITE" id="PS50215">
    <property type="entry name" value="ADAM_MEPRO"/>
    <property type="match status" value="1"/>
</dbReference>
<feature type="binding site" evidence="9">
    <location>
        <position position="372"/>
    </location>
    <ligand>
        <name>Zn(2+)</name>
        <dbReference type="ChEBI" id="CHEBI:29105"/>
        <note>catalytic</note>
    </ligand>
</feature>
<feature type="region of interest" description="Disordered" evidence="10">
    <location>
        <begin position="759"/>
        <end position="780"/>
    </location>
</feature>
<evidence type="ECO:0000256" key="11">
    <source>
        <dbReference type="SAM" id="Phobius"/>
    </source>
</evidence>
<feature type="region of interest" description="Disordered" evidence="10">
    <location>
        <begin position="1109"/>
        <end position="1128"/>
    </location>
</feature>
<feature type="compositionally biased region" description="Polar residues" evidence="10">
    <location>
        <begin position="1252"/>
        <end position="1283"/>
    </location>
</feature>
<feature type="domain" description="Peptidase M12B" evidence="15">
    <location>
        <begin position="226"/>
        <end position="422"/>
    </location>
</feature>
<dbReference type="Gene3D" id="3.40.390.10">
    <property type="entry name" value="Collagenase (Catalytic Domain)"/>
    <property type="match status" value="1"/>
</dbReference>
<feature type="signal peptide" evidence="12">
    <location>
        <begin position="1"/>
        <end position="23"/>
    </location>
</feature>
<keyword evidence="5 11" id="KW-0472">Membrane</keyword>
<dbReference type="InterPro" id="IPR036436">
    <property type="entry name" value="Disintegrin_dom_sf"/>
</dbReference>
<dbReference type="CDD" id="cd04269">
    <property type="entry name" value="ZnMc_adamalysin_II_like"/>
    <property type="match status" value="1"/>
</dbReference>
<feature type="region of interest" description="Disordered" evidence="10">
    <location>
        <begin position="1144"/>
        <end position="1338"/>
    </location>
</feature>
<feature type="chain" id="PRO_5046180376" evidence="12">
    <location>
        <begin position="24"/>
        <end position="1350"/>
    </location>
</feature>
<evidence type="ECO:0000256" key="12">
    <source>
        <dbReference type="SAM" id="SignalP"/>
    </source>
</evidence>
<feature type="region of interest" description="Disordered" evidence="10">
    <location>
        <begin position="873"/>
        <end position="916"/>
    </location>
</feature>
<dbReference type="PROSITE" id="PS01186">
    <property type="entry name" value="EGF_2"/>
    <property type="match status" value="1"/>
</dbReference>
<feature type="disulfide bond" evidence="9">
    <location>
        <begin position="377"/>
        <end position="401"/>
    </location>
</feature>
<organism evidence="16 17">
    <name type="scientific">Nicrophorus vespilloides</name>
    <name type="common">Boreal carrion beetle</name>
    <dbReference type="NCBI Taxonomy" id="110193"/>
    <lineage>
        <taxon>Eukaryota</taxon>
        <taxon>Metazoa</taxon>
        <taxon>Ecdysozoa</taxon>
        <taxon>Arthropoda</taxon>
        <taxon>Hexapoda</taxon>
        <taxon>Insecta</taxon>
        <taxon>Pterygota</taxon>
        <taxon>Neoptera</taxon>
        <taxon>Endopterygota</taxon>
        <taxon>Coleoptera</taxon>
        <taxon>Polyphaga</taxon>
        <taxon>Staphyliniformia</taxon>
        <taxon>Silphidae</taxon>
        <taxon>Nicrophorinae</taxon>
        <taxon>Nicrophorus</taxon>
    </lineage>
</organism>
<dbReference type="InterPro" id="IPR034027">
    <property type="entry name" value="Reprolysin_adamalysin"/>
</dbReference>
<evidence type="ECO:0000259" key="15">
    <source>
        <dbReference type="PROSITE" id="PS50215"/>
    </source>
</evidence>
<feature type="compositionally biased region" description="Low complexity" evidence="10">
    <location>
        <begin position="830"/>
        <end position="840"/>
    </location>
</feature>
<feature type="compositionally biased region" description="Polar residues" evidence="10">
    <location>
        <begin position="1068"/>
        <end position="1085"/>
    </location>
</feature>
<feature type="region of interest" description="Disordered" evidence="10">
    <location>
        <begin position="1064"/>
        <end position="1085"/>
    </location>
</feature>
<keyword evidence="12" id="KW-0732">Signal</keyword>
<feature type="binding site" evidence="9">
    <location>
        <position position="366"/>
    </location>
    <ligand>
        <name>Zn(2+)</name>
        <dbReference type="ChEBI" id="CHEBI:29105"/>
        <note>catalytic</note>
    </ligand>
</feature>
<dbReference type="Pfam" id="PF01421">
    <property type="entry name" value="Reprolysin"/>
    <property type="match status" value="1"/>
</dbReference>
<dbReference type="Gene3D" id="4.10.70.10">
    <property type="entry name" value="Disintegrin domain"/>
    <property type="match status" value="1"/>
</dbReference>
<evidence type="ECO:0000313" key="17">
    <source>
        <dbReference type="RefSeq" id="XP_017779842.1"/>
    </source>
</evidence>
<evidence type="ECO:0000256" key="5">
    <source>
        <dbReference type="ARBA" id="ARBA00023136"/>
    </source>
</evidence>
<evidence type="ECO:0000256" key="6">
    <source>
        <dbReference type="ARBA" id="ARBA00023157"/>
    </source>
</evidence>
<dbReference type="InterPro" id="IPR002870">
    <property type="entry name" value="Peptidase_M12B_N"/>
</dbReference>
<dbReference type="Proteomes" id="UP000695000">
    <property type="component" value="Unplaced"/>
</dbReference>
<keyword evidence="9" id="KW-0479">Metal-binding</keyword>
<name>A0ABM1MZ42_NICVS</name>
<evidence type="ECO:0000256" key="10">
    <source>
        <dbReference type="SAM" id="MobiDB-lite"/>
    </source>
</evidence>
<feature type="compositionally biased region" description="Basic and acidic residues" evidence="10">
    <location>
        <begin position="1178"/>
        <end position="1189"/>
    </location>
</feature>
<feature type="transmembrane region" description="Helical" evidence="11">
    <location>
        <begin position="718"/>
        <end position="743"/>
    </location>
</feature>
<evidence type="ECO:0000256" key="9">
    <source>
        <dbReference type="PROSITE-ProRule" id="PRU00276"/>
    </source>
</evidence>
<dbReference type="SUPFAM" id="SSF55486">
    <property type="entry name" value="Metalloproteases ('zincins'), catalytic domain"/>
    <property type="match status" value="1"/>
</dbReference>
<keyword evidence="8" id="KW-0245">EGF-like domain</keyword>
<dbReference type="GeneID" id="108565076"/>
<evidence type="ECO:0000256" key="8">
    <source>
        <dbReference type="PROSITE-ProRule" id="PRU00076"/>
    </source>
</evidence>
<feature type="disulfide bond" evidence="8">
    <location>
        <begin position="687"/>
        <end position="696"/>
    </location>
</feature>
<feature type="compositionally biased region" description="Polar residues" evidence="10">
    <location>
        <begin position="759"/>
        <end position="768"/>
    </location>
</feature>
<feature type="disulfide bond" evidence="7">
    <location>
        <begin position="488"/>
        <end position="508"/>
    </location>
</feature>
<protein>
    <submittedName>
        <fullName evidence="17">Disintegrin and metalloproteinase domain-containing protein 9 isoform X1</fullName>
    </submittedName>
</protein>
<dbReference type="GO" id="GO:0008237">
    <property type="term" value="F:metallopeptidase activity"/>
    <property type="evidence" value="ECO:0007669"/>
    <property type="project" value="UniProtKB-KW"/>
</dbReference>
<dbReference type="SMART" id="SM00608">
    <property type="entry name" value="ACR"/>
    <property type="match status" value="1"/>
</dbReference>
<dbReference type="InterPro" id="IPR001590">
    <property type="entry name" value="Peptidase_M12B"/>
</dbReference>
<keyword evidence="2 11" id="KW-0812">Transmembrane</keyword>
<dbReference type="PANTHER" id="PTHR11905:SF159">
    <property type="entry name" value="ADAM METALLOPROTEASE"/>
    <property type="match status" value="1"/>
</dbReference>
<keyword evidence="4 17" id="KW-0482">Metalloprotease</keyword>
<dbReference type="InterPro" id="IPR001762">
    <property type="entry name" value="Disintegrin_dom"/>
</dbReference>
<proteinExistence type="predicted"/>
<comment type="subcellular location">
    <subcellularLocation>
        <location evidence="1">Membrane</location>
        <topology evidence="1">Single-pass membrane protein</topology>
    </subcellularLocation>
</comment>
<dbReference type="PROSITE" id="PS50214">
    <property type="entry name" value="DISINTEGRIN_2"/>
    <property type="match status" value="1"/>
</dbReference>
<dbReference type="InterPro" id="IPR000742">
    <property type="entry name" value="EGF"/>
</dbReference>
<feature type="region of interest" description="Disordered" evidence="10">
    <location>
        <begin position="988"/>
        <end position="1051"/>
    </location>
</feature>
<dbReference type="Pfam" id="PF08516">
    <property type="entry name" value="ADAM_CR"/>
    <property type="match status" value="1"/>
</dbReference>
<accession>A0ABM1MZ42</accession>
<keyword evidence="3 11" id="KW-1133">Transmembrane helix</keyword>
<gene>
    <name evidence="17" type="primary">LOC108565076</name>
</gene>
<dbReference type="Pfam" id="PF01562">
    <property type="entry name" value="Pep_M12B_propep"/>
    <property type="match status" value="1"/>
</dbReference>
<feature type="domain" description="Disintegrin" evidence="14">
    <location>
        <begin position="428"/>
        <end position="516"/>
    </location>
</feature>
<dbReference type="SMART" id="SM00050">
    <property type="entry name" value="DISIN"/>
    <property type="match status" value="1"/>
</dbReference>
<keyword evidence="4 17" id="KW-0378">Hydrolase</keyword>
<feature type="compositionally biased region" description="Basic and acidic residues" evidence="10">
    <location>
        <begin position="884"/>
        <end position="904"/>
    </location>
</feature>
<dbReference type="Pfam" id="PF00200">
    <property type="entry name" value="Disintegrin"/>
    <property type="match status" value="1"/>
</dbReference>
<dbReference type="InterPro" id="IPR006586">
    <property type="entry name" value="ADAM_Cys-rich"/>
</dbReference>
<reference evidence="17" key="1">
    <citation type="submission" date="2025-08" db="UniProtKB">
        <authorList>
            <consortium name="RefSeq"/>
        </authorList>
    </citation>
    <scope>IDENTIFICATION</scope>
    <source>
        <tissue evidence="17">Whole Larva</tissue>
    </source>
</reference>
<feature type="active site" evidence="9">
    <location>
        <position position="363"/>
    </location>
</feature>
<feature type="region of interest" description="Disordered" evidence="10">
    <location>
        <begin position="811"/>
        <end position="860"/>
    </location>
</feature>
<feature type="binding site" evidence="9">
    <location>
        <position position="362"/>
    </location>
    <ligand>
        <name>Zn(2+)</name>
        <dbReference type="ChEBI" id="CHEBI:29105"/>
        <note>catalytic</note>
    </ligand>
</feature>
<evidence type="ECO:0000256" key="1">
    <source>
        <dbReference type="ARBA" id="ARBA00004167"/>
    </source>
</evidence>
<dbReference type="PANTHER" id="PTHR11905">
    <property type="entry name" value="ADAM A DISINTEGRIN AND METALLOPROTEASE DOMAIN"/>
    <property type="match status" value="1"/>
</dbReference>
<evidence type="ECO:0000313" key="16">
    <source>
        <dbReference type="Proteomes" id="UP000695000"/>
    </source>
</evidence>
<keyword evidence="4 17" id="KW-0645">Protease</keyword>
<feature type="compositionally biased region" description="Low complexity" evidence="10">
    <location>
        <begin position="1296"/>
        <end position="1312"/>
    </location>
</feature>
<evidence type="ECO:0000256" key="7">
    <source>
        <dbReference type="PROSITE-ProRule" id="PRU00068"/>
    </source>
</evidence>
<dbReference type="SUPFAM" id="SSF57552">
    <property type="entry name" value="Blood coagulation inhibitor (disintegrin)"/>
    <property type="match status" value="1"/>
</dbReference>
<evidence type="ECO:0000259" key="13">
    <source>
        <dbReference type="PROSITE" id="PS50026"/>
    </source>
</evidence>
<keyword evidence="6 8" id="KW-1015">Disulfide bond</keyword>
<feature type="domain" description="EGF-like" evidence="13">
    <location>
        <begin position="665"/>
        <end position="697"/>
    </location>
</feature>
<evidence type="ECO:0000259" key="14">
    <source>
        <dbReference type="PROSITE" id="PS50214"/>
    </source>
</evidence>
<feature type="disulfide bond" evidence="9">
    <location>
        <begin position="337"/>
        <end position="417"/>
    </location>
</feature>
<dbReference type="InterPro" id="IPR024079">
    <property type="entry name" value="MetalloPept_cat_dom_sf"/>
</dbReference>
<keyword evidence="16" id="KW-1185">Reference proteome</keyword>
<evidence type="ECO:0000256" key="2">
    <source>
        <dbReference type="ARBA" id="ARBA00022692"/>
    </source>
</evidence>
<evidence type="ECO:0000256" key="4">
    <source>
        <dbReference type="ARBA" id="ARBA00023049"/>
    </source>
</evidence>
<feature type="region of interest" description="Disordered" evidence="10">
    <location>
        <begin position="928"/>
        <end position="949"/>
    </location>
</feature>
<sequence>MTRASFLCFLVFVLCQITEFSVALKEEGILKNSHFSGAHPATEFTKHALVKPRIYHGREKRQISSTREEDGGHTHHITVDYDLDGRKFVLDLRLNRDLIPKGYFQRYQQNGKHVIDKPTDDVDLCHYKGTARGLPGSWAAISTCEDRVRGVVFDGHDMHYIENDDRFEDHLLYKHSDFVGGANKTCGFHGPNDDEHHHAVDNTLFRRKRSSEKLVRGPYNANKQSRYVELVLVVDNREYKELGESMKKVQQHSKDIANIINGLYAPLNIYVALVGLVIWSEFDEIVFSPNGDITLTNFLHYRRAQLIKQHPNDNAQLLTKYTFDNGVVGKALKGPICTYEYSGGVNTDHSPILGLVATTVAHEMGHNFGMEHDTNACSCPEERCIMAPSSSTTPPTHWSSCSLEHLAFAFEHGMDYCLRNKPISLFDSPVCGNGFVEPGEQCDCGLPEHCDNTCCNATTCMLHKNASCATGECCDLQTCKPKNAGTMCRSADYECDLPEYCTGQSEYCPDDIYKMDTELCDGGKAYCYNGFCRTRSDQCKLLWGSTGKSSDDQCYKMNTKGTRHGNCGYNKLNQSFVKCQDENVLCGMLHCKHLNERLEFGMESVAILSHTFINLKGHIIPCRTAIVDLGLNQVDPGLSPDGASCGDGKMCVNQKCMPVASLRTAIGNCPQDCNGNGVCNSLGHCHCHDGFAPPFCDYPGDGGSADSGPASDRSGHKIFVAVMFIIFLGIIPTMAIIALLFYFHKNKIFVFRKKSPLTAKSPQKSRSPPFSPESPKRITEDNHSLLSSDQAHEVGEFFGHFKGFTLTPLKKEEPVRPAPPVPTVKTVSRSNSSALNATAPALPPLNPGSHPRPIISSPTLQNSTCTAKELLSPLRNAPKVPSRHAPEAPNKENKIKDKENKRPVSESIAIEDEKKPAKGLNRITSFLKPHDKKPTVVNTNSLPRKSKKFDKDALRTVEISGPIPQTQIDITITALPVEPPPEHKVTVARAQSMKSPENKPKIQSFGSMRDPTKRPVSIVNAVRPKSPPPPRPQEVEKKSQNQYDDCLNAVPISPVSNDNIYAVIEETPITSPESKPVTSSSTSNESFGLLGEIVSEIQNRNFDSIYSTSSLGRKKKAEQEAAAAAAAAAAADTYENASIYKSPESVYSNMNNGKSSASSTSSGYIHPSAVNVPPPQKKPQESQEKKTESKPNLTTFKAESAKAPAAGKTQPSTKGVQAKVVSRQTTPPNLRSRKPSPTRAAATPKAQLKPMKSNSPDLVTSCSATGKGNNAKGTPDVLNNSVKKIQPKPNLPKTSKVTTPPAKTETAKTIPAVKPPIASKSFKGSELSKPKLGKSNVASLQQKFEKNVKT</sequence>
<evidence type="ECO:0000256" key="3">
    <source>
        <dbReference type="ARBA" id="ARBA00022989"/>
    </source>
</evidence>
<feature type="disulfide bond" evidence="8">
    <location>
        <begin position="669"/>
        <end position="679"/>
    </location>
</feature>
<dbReference type="RefSeq" id="XP_017779842.1">
    <property type="nucleotide sequence ID" value="XM_017924353.1"/>
</dbReference>
<feature type="disulfide bond" evidence="9">
    <location>
        <begin position="379"/>
        <end position="384"/>
    </location>
</feature>
<keyword evidence="9" id="KW-0862">Zinc</keyword>
<dbReference type="PROSITE" id="PS50026">
    <property type="entry name" value="EGF_3"/>
    <property type="match status" value="1"/>
</dbReference>
<feature type="compositionally biased region" description="Polar residues" evidence="10">
    <location>
        <begin position="1145"/>
        <end position="1154"/>
    </location>
</feature>